<dbReference type="Proteomes" id="UP000243499">
    <property type="component" value="Chromosome 9"/>
</dbReference>
<dbReference type="AlphaFoldDB" id="A0A2T8I452"/>
<gene>
    <name evidence="2" type="ORF">PAHAL_9G398800</name>
</gene>
<feature type="region of interest" description="Disordered" evidence="1">
    <location>
        <begin position="1"/>
        <end position="21"/>
    </location>
</feature>
<name>A0A2T8I452_9POAL</name>
<protein>
    <submittedName>
        <fullName evidence="2">Uncharacterized protein</fullName>
    </submittedName>
</protein>
<evidence type="ECO:0000256" key="1">
    <source>
        <dbReference type="SAM" id="MobiDB-lite"/>
    </source>
</evidence>
<dbReference type="Gramene" id="PVH32453">
    <property type="protein sequence ID" value="PVH32453"/>
    <property type="gene ID" value="PAHAL_9G398800"/>
</dbReference>
<sequence>MTFTTVGSAAGTTAPATVPPASRVRQLLDEHRPRETVDNMALVIMHQTYGALLEILGTEAPRSGDGHVQVTRPIDPADPASPLLSANASATHCCIRPIDGLHGGGAAPDYCYAASPEQEGRAQRYRLPRATITASPGTLHLARRDVAAGAGPRGDHWTGVLGVLEAIQARVDAAIRLGASLLRMARDSGCQQMQIPKVREIAEVRVALEKMRTAVNLDAIVRRRRRCQMRRPLIQEEVACRADVVDRAHDDAEALAKRLSTALYVGQKRGRRVEEMSCRHADDAAEVLAKRLRKLHV</sequence>
<accession>A0A2T8I452</accession>
<dbReference type="EMBL" id="CM008054">
    <property type="protein sequence ID" value="PVH32453.1"/>
    <property type="molecule type" value="Genomic_DNA"/>
</dbReference>
<proteinExistence type="predicted"/>
<organism evidence="2">
    <name type="scientific">Panicum hallii</name>
    <dbReference type="NCBI Taxonomy" id="206008"/>
    <lineage>
        <taxon>Eukaryota</taxon>
        <taxon>Viridiplantae</taxon>
        <taxon>Streptophyta</taxon>
        <taxon>Embryophyta</taxon>
        <taxon>Tracheophyta</taxon>
        <taxon>Spermatophyta</taxon>
        <taxon>Magnoliopsida</taxon>
        <taxon>Liliopsida</taxon>
        <taxon>Poales</taxon>
        <taxon>Poaceae</taxon>
        <taxon>PACMAD clade</taxon>
        <taxon>Panicoideae</taxon>
        <taxon>Panicodae</taxon>
        <taxon>Paniceae</taxon>
        <taxon>Panicinae</taxon>
        <taxon>Panicum</taxon>
        <taxon>Panicum sect. Panicum</taxon>
    </lineage>
</organism>
<reference evidence="2" key="1">
    <citation type="submission" date="2018-04" db="EMBL/GenBank/DDBJ databases">
        <title>WGS assembly of Panicum hallii.</title>
        <authorList>
            <person name="Lovell J."/>
            <person name="Jenkins J."/>
            <person name="Lowry D."/>
            <person name="Mamidi S."/>
            <person name="Sreedasyam A."/>
            <person name="Weng X."/>
            <person name="Barry K."/>
            <person name="Bonette J."/>
            <person name="Campitelli B."/>
            <person name="Daum C."/>
            <person name="Gordon S."/>
            <person name="Gould B."/>
            <person name="Lipzen A."/>
            <person name="Macqueen A."/>
            <person name="Palacio-Mejia J."/>
            <person name="Plott C."/>
            <person name="Shakirov E."/>
            <person name="Shu S."/>
            <person name="Yoshinaga Y."/>
            <person name="Zane M."/>
            <person name="Rokhsar D."/>
            <person name="Grimwood J."/>
            <person name="Schmutz J."/>
            <person name="Juenger T."/>
        </authorList>
    </citation>
    <scope>NUCLEOTIDE SEQUENCE [LARGE SCALE GENOMIC DNA]</scope>
    <source>
        <strain evidence="2">FIL2</strain>
    </source>
</reference>
<evidence type="ECO:0000313" key="2">
    <source>
        <dbReference type="EMBL" id="PVH32453.1"/>
    </source>
</evidence>